<evidence type="ECO:0000313" key="6">
    <source>
        <dbReference type="Proteomes" id="UP001231189"/>
    </source>
</evidence>
<proteinExistence type="predicted"/>
<organism evidence="5 6">
    <name type="scientific">Lolium multiflorum</name>
    <name type="common">Italian ryegrass</name>
    <name type="synonym">Lolium perenne subsp. multiflorum</name>
    <dbReference type="NCBI Taxonomy" id="4521"/>
    <lineage>
        <taxon>Eukaryota</taxon>
        <taxon>Viridiplantae</taxon>
        <taxon>Streptophyta</taxon>
        <taxon>Embryophyta</taxon>
        <taxon>Tracheophyta</taxon>
        <taxon>Spermatophyta</taxon>
        <taxon>Magnoliopsida</taxon>
        <taxon>Liliopsida</taxon>
        <taxon>Poales</taxon>
        <taxon>Poaceae</taxon>
        <taxon>BOP clade</taxon>
        <taxon>Pooideae</taxon>
        <taxon>Poodae</taxon>
        <taxon>Poeae</taxon>
        <taxon>Poeae Chloroplast Group 2 (Poeae type)</taxon>
        <taxon>Loliodinae</taxon>
        <taxon>Loliinae</taxon>
        <taxon>Lolium</taxon>
    </lineage>
</organism>
<feature type="domain" description="Reverse transcriptase Ty1/copia-type" evidence="2">
    <location>
        <begin position="775"/>
        <end position="848"/>
    </location>
</feature>
<dbReference type="PANTHER" id="PTHR33018:SF34">
    <property type="entry name" value="OS02G0472350 PROTEIN"/>
    <property type="match status" value="1"/>
</dbReference>
<dbReference type="Proteomes" id="UP001231189">
    <property type="component" value="Unassembled WGS sequence"/>
</dbReference>
<dbReference type="InterPro" id="IPR058352">
    <property type="entry name" value="DUF8039"/>
</dbReference>
<feature type="compositionally biased region" description="Basic and acidic residues" evidence="1">
    <location>
        <begin position="141"/>
        <end position="152"/>
    </location>
</feature>
<name>A0AAD8T744_LOLMU</name>
<evidence type="ECO:0000259" key="3">
    <source>
        <dbReference type="Pfam" id="PF25597"/>
    </source>
</evidence>
<dbReference type="Pfam" id="PF25597">
    <property type="entry name" value="SH3_retrovirus"/>
    <property type="match status" value="1"/>
</dbReference>
<evidence type="ECO:0000259" key="4">
    <source>
        <dbReference type="Pfam" id="PF26133"/>
    </source>
</evidence>
<feature type="compositionally biased region" description="Low complexity" evidence="1">
    <location>
        <begin position="166"/>
        <end position="189"/>
    </location>
</feature>
<evidence type="ECO:0000256" key="1">
    <source>
        <dbReference type="SAM" id="MobiDB-lite"/>
    </source>
</evidence>
<feature type="region of interest" description="Disordered" evidence="1">
    <location>
        <begin position="293"/>
        <end position="376"/>
    </location>
</feature>
<dbReference type="InterPro" id="IPR013103">
    <property type="entry name" value="RVT_2"/>
</dbReference>
<keyword evidence="6" id="KW-1185">Reference proteome</keyword>
<comment type="caution">
    <text evidence="5">The sequence shown here is derived from an EMBL/GenBank/DDBJ whole genome shotgun (WGS) entry which is preliminary data.</text>
</comment>
<evidence type="ECO:0000313" key="5">
    <source>
        <dbReference type="EMBL" id="KAK1677140.1"/>
    </source>
</evidence>
<feature type="compositionally biased region" description="Low complexity" evidence="1">
    <location>
        <begin position="329"/>
        <end position="341"/>
    </location>
</feature>
<evidence type="ECO:0008006" key="7">
    <source>
        <dbReference type="Google" id="ProtNLM"/>
    </source>
</evidence>
<gene>
    <name evidence="5" type="ORF">QYE76_037988</name>
</gene>
<dbReference type="InterPro" id="IPR057670">
    <property type="entry name" value="SH3_retrovirus"/>
</dbReference>
<feature type="domain" description="DUF8039" evidence="4">
    <location>
        <begin position="199"/>
        <end position="291"/>
    </location>
</feature>
<feature type="compositionally biased region" description="Polar residues" evidence="1">
    <location>
        <begin position="153"/>
        <end position="163"/>
    </location>
</feature>
<dbReference type="Pfam" id="PF26133">
    <property type="entry name" value="DUF8039"/>
    <property type="match status" value="1"/>
</dbReference>
<protein>
    <recommendedName>
        <fullName evidence="7">Reverse transcriptase Ty1/copia-type domain-containing protein</fullName>
    </recommendedName>
</protein>
<sequence>MENDLRARGIPLGTEGWDPRAKSWWYGHGGSLDPETGVCVHRKKAFKPTQALIDAMRDAQEGKIKFNRENDALTKALGNPEHGGRVRGKGAIPWSVGFSQDDDPYGYRSRKRKTDRDADFMGKLASELHEVKQMVYELAKERSAAAGPHEDLGSQQRRSSVASTEAPPGANAPLLAPAGATSAGANAPTIEIRAPEPHYPVDDVKEMKECDLHFPVGNISMKVAIGTALPCIPGALHHNNPIEDGYARVTVEDIVQGFEDLEIDIATPEGAKRLGDVKRRFILWKKKFIKFPGEAPRSTSPPPSGGGGGGSPTPPSRQPTLPPNPPPAVHAAPLRPPAYAAPNPPPAKKSWTINPDPYVPKTTKVPEPSLKPLLPRPWELSEDENKLVAAAQYEKWKADCNKKREPEPKTVFSEKEKKWAKSFLSTPSQAEKNMPDDYGRELRRQALILKEKKALEEAEKEESKKSGKQVAQLGEQSKQSIPPLIVKAAGPDAELMDPAIIEAAAAQGMTVTGAREKAAEFGMTLRALLGLEEAPMSDVAITYVPNGPLVEPAQEEDLPAQMRNLLRWYKGYIKNNAGKEYIYAEVRHELWFGKKPKLSFLKVWGCEAYVKKLQPDKLEPKAEKCIFIGYPKETIGYTFYHRSEGKVFVAKNRSFLEKEFLSKEVTGRKVELDEVVEPSLGLESSAAPEDVLVPPAPIREEANDDDHETSNEVATEPRRSTRARTTPDWYDPCLNVMIVENNDEDPATYEETMMSPDSNKWQEAMKSEMGSMYDNQVWTLVDLPDSRKVVKNKWIIKRKTDADGNITVYKARLVAKGVRQIQGVDYDETFSPVVKLKSVRILLAIAAFFDYEI</sequence>
<feature type="domain" description="Retroviral polymerase SH3-like" evidence="3">
    <location>
        <begin position="606"/>
        <end position="662"/>
    </location>
</feature>
<dbReference type="AlphaFoldDB" id="A0AAD8T744"/>
<feature type="region of interest" description="Disordered" evidence="1">
    <location>
        <begin position="141"/>
        <end position="194"/>
    </location>
</feature>
<feature type="compositionally biased region" description="Pro residues" evidence="1">
    <location>
        <begin position="312"/>
        <end position="328"/>
    </location>
</feature>
<feature type="region of interest" description="Disordered" evidence="1">
    <location>
        <begin position="699"/>
        <end position="726"/>
    </location>
</feature>
<dbReference type="Pfam" id="PF07727">
    <property type="entry name" value="RVT_2"/>
    <property type="match status" value="1"/>
</dbReference>
<feature type="compositionally biased region" description="Basic and acidic residues" evidence="1">
    <location>
        <begin position="400"/>
        <end position="419"/>
    </location>
</feature>
<evidence type="ECO:0000259" key="2">
    <source>
        <dbReference type="Pfam" id="PF07727"/>
    </source>
</evidence>
<feature type="region of interest" description="Disordered" evidence="1">
    <location>
        <begin position="400"/>
        <end position="435"/>
    </location>
</feature>
<accession>A0AAD8T744</accession>
<feature type="region of interest" description="Disordered" evidence="1">
    <location>
        <begin position="457"/>
        <end position="476"/>
    </location>
</feature>
<reference evidence="5" key="1">
    <citation type="submission" date="2023-07" db="EMBL/GenBank/DDBJ databases">
        <title>A chromosome-level genome assembly of Lolium multiflorum.</title>
        <authorList>
            <person name="Chen Y."/>
            <person name="Copetti D."/>
            <person name="Kolliker R."/>
            <person name="Studer B."/>
        </authorList>
    </citation>
    <scope>NUCLEOTIDE SEQUENCE</scope>
    <source>
        <strain evidence="5">02402/16</strain>
        <tissue evidence="5">Leaf</tissue>
    </source>
</reference>
<dbReference type="PANTHER" id="PTHR33018">
    <property type="entry name" value="OS10G0338966 PROTEIN-RELATED"/>
    <property type="match status" value="1"/>
</dbReference>
<dbReference type="EMBL" id="JAUUTY010000002">
    <property type="protein sequence ID" value="KAK1677140.1"/>
    <property type="molecule type" value="Genomic_DNA"/>
</dbReference>